<accession>A0A4Y8CDP9</accession>
<name>A0A4Y8CDP9_9HELO</name>
<sequence length="77" mass="8842">MNQGIKVLKKEFGYKKKKKRRGIEVLLIRIESLSLVVRKWSFGIAFGICFGTKVYPGIEYEVGFGKEDDVLSKPMNE</sequence>
<dbReference type="Proteomes" id="UP000297299">
    <property type="component" value="Unassembled WGS sequence"/>
</dbReference>
<evidence type="ECO:0000313" key="1">
    <source>
        <dbReference type="EMBL" id="TEY27720.1"/>
    </source>
</evidence>
<evidence type="ECO:0000313" key="2">
    <source>
        <dbReference type="Proteomes" id="UP000297299"/>
    </source>
</evidence>
<proteinExistence type="predicted"/>
<gene>
    <name evidence="1" type="ORF">BOTCAL_1092g00020</name>
</gene>
<dbReference type="EMBL" id="PHWZ01001088">
    <property type="protein sequence ID" value="TEY27720.1"/>
    <property type="molecule type" value="Genomic_DNA"/>
</dbReference>
<protein>
    <submittedName>
        <fullName evidence="1">Uncharacterized protein</fullName>
    </submittedName>
</protein>
<reference evidence="1 2" key="1">
    <citation type="submission" date="2017-11" db="EMBL/GenBank/DDBJ databases">
        <title>Comparative genomics of Botrytis spp.</title>
        <authorList>
            <person name="Valero-Jimenez C.A."/>
            <person name="Tapia P."/>
            <person name="Veloso J."/>
            <person name="Silva-Moreno E."/>
            <person name="Staats M."/>
            <person name="Valdes J.H."/>
            <person name="Van Kan J.A.L."/>
        </authorList>
    </citation>
    <scope>NUCLEOTIDE SEQUENCE [LARGE SCALE GENOMIC DNA]</scope>
    <source>
        <strain evidence="1 2">MUCL2830</strain>
    </source>
</reference>
<comment type="caution">
    <text evidence="1">The sequence shown here is derived from an EMBL/GenBank/DDBJ whole genome shotgun (WGS) entry which is preliminary data.</text>
</comment>
<organism evidence="1 2">
    <name type="scientific">Botryotinia calthae</name>
    <dbReference type="NCBI Taxonomy" id="38488"/>
    <lineage>
        <taxon>Eukaryota</taxon>
        <taxon>Fungi</taxon>
        <taxon>Dikarya</taxon>
        <taxon>Ascomycota</taxon>
        <taxon>Pezizomycotina</taxon>
        <taxon>Leotiomycetes</taxon>
        <taxon>Helotiales</taxon>
        <taxon>Sclerotiniaceae</taxon>
        <taxon>Botryotinia</taxon>
    </lineage>
</organism>
<dbReference type="AlphaFoldDB" id="A0A4Y8CDP9"/>
<keyword evidence="2" id="KW-1185">Reference proteome</keyword>